<dbReference type="InterPro" id="IPR013670">
    <property type="entry name" value="EcoEI_R_C_dom"/>
</dbReference>
<dbReference type="AlphaFoldDB" id="A0A2S9K1L7"/>
<dbReference type="InterPro" id="IPR027417">
    <property type="entry name" value="P-loop_NTPase"/>
</dbReference>
<dbReference type="Gene3D" id="3.90.1570.30">
    <property type="match status" value="1"/>
</dbReference>
<dbReference type="Pfam" id="PF08463">
    <property type="entry name" value="EcoEI_R_C"/>
    <property type="match status" value="1"/>
</dbReference>
<dbReference type="PROSITE" id="PS51194">
    <property type="entry name" value="HELICASE_CTER"/>
    <property type="match status" value="1"/>
</dbReference>
<evidence type="ECO:0000256" key="1">
    <source>
        <dbReference type="SAM" id="Coils"/>
    </source>
</evidence>
<protein>
    <submittedName>
        <fullName evidence="4">Type I restriction-modification system endonuclease</fullName>
    </submittedName>
</protein>
<dbReference type="Pfam" id="PF00271">
    <property type="entry name" value="Helicase_C"/>
    <property type="match status" value="1"/>
</dbReference>
<feature type="coiled-coil region" evidence="1">
    <location>
        <begin position="144"/>
        <end position="192"/>
    </location>
</feature>
<evidence type="ECO:0000313" key="5">
    <source>
        <dbReference type="Proteomes" id="UP000238589"/>
    </source>
</evidence>
<evidence type="ECO:0000259" key="3">
    <source>
        <dbReference type="PROSITE" id="PS51194"/>
    </source>
</evidence>
<dbReference type="PROSITE" id="PS51192">
    <property type="entry name" value="HELICASE_ATP_BIND_1"/>
    <property type="match status" value="1"/>
</dbReference>
<dbReference type="GO" id="GO:0005524">
    <property type="term" value="F:ATP binding"/>
    <property type="evidence" value="ECO:0007669"/>
    <property type="project" value="InterPro"/>
</dbReference>
<feature type="domain" description="Helicase C-terminal" evidence="3">
    <location>
        <begin position="708"/>
        <end position="863"/>
    </location>
</feature>
<keyword evidence="1" id="KW-0175">Coiled coil</keyword>
<dbReference type="EMBL" id="PVLQ01000075">
    <property type="protein sequence ID" value="PRD64315.1"/>
    <property type="molecule type" value="Genomic_DNA"/>
</dbReference>
<dbReference type="PANTHER" id="PTHR47396">
    <property type="entry name" value="TYPE I RESTRICTION ENZYME ECOKI R PROTEIN"/>
    <property type="match status" value="1"/>
</dbReference>
<dbReference type="InterPro" id="IPR001650">
    <property type="entry name" value="Helicase_C-like"/>
</dbReference>
<comment type="caution">
    <text evidence="4">The sequence shown here is derived from an EMBL/GenBank/DDBJ whole genome shotgun (WGS) entry which is preliminary data.</text>
</comment>
<accession>A0A2S9K1L7</accession>
<dbReference type="GO" id="GO:0006304">
    <property type="term" value="P:DNA modification"/>
    <property type="evidence" value="ECO:0007669"/>
    <property type="project" value="InterPro"/>
</dbReference>
<dbReference type="InterPro" id="IPR050742">
    <property type="entry name" value="Helicase_Restrict-Modif_Enz"/>
</dbReference>
<name>A0A2S9K1L7_9BURK</name>
<dbReference type="PANTHER" id="PTHR47396:SF1">
    <property type="entry name" value="ATP-DEPENDENT HELICASE IRC3-RELATED"/>
    <property type="match status" value="1"/>
</dbReference>
<dbReference type="Pfam" id="PF04851">
    <property type="entry name" value="ResIII"/>
    <property type="match status" value="1"/>
</dbReference>
<dbReference type="CDD" id="cd18799">
    <property type="entry name" value="SF2_C_EcoAI-like"/>
    <property type="match status" value="1"/>
</dbReference>
<keyword evidence="5" id="KW-1185">Reference proteome</keyword>
<evidence type="ECO:0000259" key="2">
    <source>
        <dbReference type="PROSITE" id="PS51192"/>
    </source>
</evidence>
<evidence type="ECO:0000313" key="4">
    <source>
        <dbReference type="EMBL" id="PRD64315.1"/>
    </source>
</evidence>
<keyword evidence="4" id="KW-0540">Nuclease</keyword>
<dbReference type="OrthoDB" id="9804086at2"/>
<dbReference type="InterPro" id="IPR014001">
    <property type="entry name" value="Helicase_ATP-bd"/>
</dbReference>
<reference evidence="4 5" key="1">
    <citation type="submission" date="2018-03" db="EMBL/GenBank/DDBJ databases">
        <title>Comparative genomics illustrates the genes involved in a hyperalkaliphilic mechanisms of Serpentinomonas isolated from highly-alkaline calcium-rich serpentinized springs.</title>
        <authorList>
            <person name="Suzuki S."/>
            <person name="Ishii S."/>
            <person name="Walworth N."/>
            <person name="Bird L."/>
            <person name="Kuenen J.G."/>
            <person name="Nealson K.H."/>
        </authorList>
    </citation>
    <scope>NUCLEOTIDE SEQUENCE [LARGE SCALE GENOMIC DNA]</scope>
    <source>
        <strain evidence="4 5">P1</strain>
    </source>
</reference>
<dbReference type="InterPro" id="IPR006935">
    <property type="entry name" value="Helicase/UvrB_N"/>
</dbReference>
<dbReference type="RefSeq" id="WP_105749388.1">
    <property type="nucleotide sequence ID" value="NZ_PVLQ01000075.1"/>
</dbReference>
<dbReference type="Gene3D" id="3.40.50.300">
    <property type="entry name" value="P-loop containing nucleotide triphosphate hydrolases"/>
    <property type="match status" value="2"/>
</dbReference>
<sequence length="1160" mass="129811">MPSNFSFLAEHSPLLAELGATAEKLYPFDPASCVLKLRLLAETLTQQVASRIGLRLIQPTQAELLRAVDQRLGLDSQVRQMFHLLRNRGNEAAHQVDHRIGYREGMEALKVAREVALWFHRSFGSVPDFKPGPFVLPDDPSQKLAALQQQINLLQQDLQQAQTAQAAQAQLAQLLEDQAAQERVLAARAAEEREVFQSLAEEASVRYAELKAEFDARLQATNAQPDTPSAKDLQAFTQRAAQAAQKVSMDEAATRLLVDQMLIDAGWEANTLELTHAKGARPERGRHQAIAEWPTQGKQSADYMLFAGLTPIAAVEAKRLNVNVAGKIGQAERYARGLALEPEHEAAWRIEGRSGPWPDGQGGLFQVPFVYSCNGRPLVKQSPEASGTWHRDVRHPSHLAKPLQGFHSPDGLLDQLKRSRDAAEAKLRQESFAYLGLRDYQQKAITAVEVALAQGQTNCLLAMATGTGKTRTIIGLIYRFLKAERFRRILFLVDRTALGQQALDAFNEAPLELSQPLSKIYNIAELGDMAHEAETRVQVATVQAMVKRIFASDSPPALDAFDCIIVDEAHRGYTLDQDMTEGELALRDQNQYLSTYRRVLDYFDAVKIGLTATPARHTTDIFGKPVYTYSYREAVADDWLIDHEPPIRYETLLTQKGIHFDKGQQVEAINLATGEIESAELDDELNFELESFNRRVINEDFNRVICEQLAQELDPMGEEKAMIFCATDAHADMVKRLLGDAFRVVHGEQYNQAAVEKITGASDKVDQLIRRYKNERFPTIAITVDLLTTGIDVPPICHLVFLRRVKSRILYEQMIGRATRRCDDIGKTVFKIYDPVDLYASLQAVNTMQPLVKDPNVTLEQLIDELNHPASYETAGSSPGSTHAHDVLDQLNQKLMRVLRDAQHKADKKPALKERLGQLEQQWGVAPKDLHHHLHKLAQQAGPQAAADFLRQHTQLLVQIAEVKQLLGTSYMPVISRHADELKERTQSWGTYAKPEDYLDSFGDFVRQQLNQSAAMATVVNRPKDLTRAQLKEVRLLLDGAGYSEAKLKAAWRNQSNQDIAAGIIAYIRRAALGEALLSFDQRVARAMQKIYGQHAWTPVQRKWLDRLAKQLTHELVIDHDFVNNAFANDGGAKQLDKLLGGQLEEVMGELASGLWPQVA</sequence>
<dbReference type="CDD" id="cd18032">
    <property type="entry name" value="DEXHc_RE_I_III_res"/>
    <property type="match status" value="1"/>
</dbReference>
<dbReference type="SMART" id="SM00487">
    <property type="entry name" value="DEXDc"/>
    <property type="match status" value="1"/>
</dbReference>
<keyword evidence="4" id="KW-0255">Endonuclease</keyword>
<proteinExistence type="predicted"/>
<dbReference type="GO" id="GO:0016787">
    <property type="term" value="F:hydrolase activity"/>
    <property type="evidence" value="ECO:0007669"/>
    <property type="project" value="InterPro"/>
</dbReference>
<dbReference type="GO" id="GO:0005829">
    <property type="term" value="C:cytosol"/>
    <property type="evidence" value="ECO:0007669"/>
    <property type="project" value="TreeGrafter"/>
</dbReference>
<feature type="domain" description="Helicase ATP-binding" evidence="2">
    <location>
        <begin position="450"/>
        <end position="632"/>
    </location>
</feature>
<organism evidence="4 5">
    <name type="scientific">Malikia granosa</name>
    <dbReference type="NCBI Taxonomy" id="263067"/>
    <lineage>
        <taxon>Bacteria</taxon>
        <taxon>Pseudomonadati</taxon>
        <taxon>Pseudomonadota</taxon>
        <taxon>Betaproteobacteria</taxon>
        <taxon>Burkholderiales</taxon>
        <taxon>Comamonadaceae</taxon>
        <taxon>Malikia</taxon>
    </lineage>
</organism>
<dbReference type="GO" id="GO:0003677">
    <property type="term" value="F:DNA binding"/>
    <property type="evidence" value="ECO:0007669"/>
    <property type="project" value="InterPro"/>
</dbReference>
<keyword evidence="4" id="KW-0378">Hydrolase</keyword>
<dbReference type="NCBIfam" id="NF008521">
    <property type="entry name" value="PRK11448.1"/>
    <property type="match status" value="1"/>
</dbReference>
<dbReference type="GO" id="GO:0004519">
    <property type="term" value="F:endonuclease activity"/>
    <property type="evidence" value="ECO:0007669"/>
    <property type="project" value="UniProtKB-KW"/>
</dbReference>
<gene>
    <name evidence="4" type="ORF">C6P64_15120</name>
</gene>
<dbReference type="Proteomes" id="UP000238589">
    <property type="component" value="Unassembled WGS sequence"/>
</dbReference>
<dbReference type="SUPFAM" id="SSF52540">
    <property type="entry name" value="P-loop containing nucleoside triphosphate hydrolases"/>
    <property type="match status" value="1"/>
</dbReference>